<gene>
    <name evidence="2" type="ORF">UFOVP1293_47</name>
    <name evidence="3" type="ORF">UFOVP1644_65</name>
    <name evidence="1" type="ORF">UFOVP860_64</name>
</gene>
<evidence type="ECO:0000313" key="2">
    <source>
        <dbReference type="EMBL" id="CAB4195632.1"/>
    </source>
</evidence>
<evidence type="ECO:0000313" key="3">
    <source>
        <dbReference type="EMBL" id="CAB4222562.1"/>
    </source>
</evidence>
<proteinExistence type="predicted"/>
<reference evidence="2" key="1">
    <citation type="submission" date="2020-05" db="EMBL/GenBank/DDBJ databases">
        <authorList>
            <person name="Chiriac C."/>
            <person name="Salcher M."/>
            <person name="Ghai R."/>
            <person name="Kavagutti S V."/>
        </authorList>
    </citation>
    <scope>NUCLEOTIDE SEQUENCE</scope>
</reference>
<protein>
    <submittedName>
        <fullName evidence="2">Uncharacterized protein</fullName>
    </submittedName>
</protein>
<sequence length="154" mass="17250">MSATEQPVLAALRQILQFKDHATVSEVAKVTGLPLAEVLRRINANGHMVWRNRKNGHITKVAPREVLRDQFWNSGAYYHVTEYDYGSTKGLAFKGHDELRKKLELKAWGGGLGDSYAYSYVADTPENRQALEEAGCVAFEDIAIDDSLWNEGPK</sequence>
<dbReference type="EMBL" id="LR797513">
    <property type="protein sequence ID" value="CAB4222562.1"/>
    <property type="molecule type" value="Genomic_DNA"/>
</dbReference>
<name>A0A6J5RHS1_9CAUD</name>
<evidence type="ECO:0000313" key="1">
    <source>
        <dbReference type="EMBL" id="CAB4167906.1"/>
    </source>
</evidence>
<organism evidence="2">
    <name type="scientific">uncultured Caudovirales phage</name>
    <dbReference type="NCBI Taxonomy" id="2100421"/>
    <lineage>
        <taxon>Viruses</taxon>
        <taxon>Duplodnaviria</taxon>
        <taxon>Heunggongvirae</taxon>
        <taxon>Uroviricota</taxon>
        <taxon>Caudoviricetes</taxon>
        <taxon>Peduoviridae</taxon>
        <taxon>Maltschvirus</taxon>
        <taxon>Maltschvirus maltsch</taxon>
    </lineage>
</organism>
<dbReference type="EMBL" id="LR796812">
    <property type="protein sequence ID" value="CAB4167906.1"/>
    <property type="molecule type" value="Genomic_DNA"/>
</dbReference>
<accession>A0A6J5RHS1</accession>
<dbReference type="EMBL" id="LR797244">
    <property type="protein sequence ID" value="CAB4195632.1"/>
    <property type="molecule type" value="Genomic_DNA"/>
</dbReference>